<comment type="caution">
    <text evidence="1">The sequence shown here is derived from an EMBL/GenBank/DDBJ whole genome shotgun (WGS) entry which is preliminary data.</text>
</comment>
<evidence type="ECO:0000313" key="2">
    <source>
        <dbReference type="Proteomes" id="UP000805193"/>
    </source>
</evidence>
<sequence length="262" mass="29632">MGEKMEEVIHYATLDNPELNVLHARRIGKTRNMLMTIEGTKLPRQVTFRDAVLFCYPYKEKLETCFNCRPTGHRADVCRQATSNKCRSCVPPLLCATQKDAGTVDTVRQKIPAPIQIEAAGSGIHQEPGPLQAWGYPRSLLKGVAIWNTLQTDHLTLITDPDYPTREGNSVFPDTTPDLSITRNIPLATRSNTRNTLGTGRVHYSTVSGRPRTRSPPPQTEGRADAKLLHMWQALGRLRARWSKQKQNRSLRKRISRLERDI</sequence>
<evidence type="ECO:0000313" key="1">
    <source>
        <dbReference type="EMBL" id="KAG0430164.1"/>
    </source>
</evidence>
<dbReference type="Proteomes" id="UP000805193">
    <property type="component" value="Unassembled WGS sequence"/>
</dbReference>
<accession>A0AC60QAP4</accession>
<organism evidence="1 2">
    <name type="scientific">Ixodes persulcatus</name>
    <name type="common">Taiga tick</name>
    <dbReference type="NCBI Taxonomy" id="34615"/>
    <lineage>
        <taxon>Eukaryota</taxon>
        <taxon>Metazoa</taxon>
        <taxon>Ecdysozoa</taxon>
        <taxon>Arthropoda</taxon>
        <taxon>Chelicerata</taxon>
        <taxon>Arachnida</taxon>
        <taxon>Acari</taxon>
        <taxon>Parasitiformes</taxon>
        <taxon>Ixodida</taxon>
        <taxon>Ixodoidea</taxon>
        <taxon>Ixodidae</taxon>
        <taxon>Ixodinae</taxon>
        <taxon>Ixodes</taxon>
    </lineage>
</organism>
<dbReference type="EMBL" id="JABSTQ010009347">
    <property type="protein sequence ID" value="KAG0430164.1"/>
    <property type="molecule type" value="Genomic_DNA"/>
</dbReference>
<gene>
    <name evidence="1" type="ORF">HPB47_022948</name>
</gene>
<proteinExistence type="predicted"/>
<protein>
    <submittedName>
        <fullName evidence="1">Uncharacterized protein</fullName>
    </submittedName>
</protein>
<name>A0AC60QAP4_IXOPE</name>
<reference evidence="1 2" key="1">
    <citation type="journal article" date="2020" name="Cell">
        <title>Large-Scale Comparative Analyses of Tick Genomes Elucidate Their Genetic Diversity and Vector Capacities.</title>
        <authorList>
            <consortium name="Tick Genome and Microbiome Consortium (TIGMIC)"/>
            <person name="Jia N."/>
            <person name="Wang J."/>
            <person name="Shi W."/>
            <person name="Du L."/>
            <person name="Sun Y."/>
            <person name="Zhan W."/>
            <person name="Jiang J.F."/>
            <person name="Wang Q."/>
            <person name="Zhang B."/>
            <person name="Ji P."/>
            <person name="Bell-Sakyi L."/>
            <person name="Cui X.M."/>
            <person name="Yuan T.T."/>
            <person name="Jiang B.G."/>
            <person name="Yang W.F."/>
            <person name="Lam T.T."/>
            <person name="Chang Q.C."/>
            <person name="Ding S.J."/>
            <person name="Wang X.J."/>
            <person name="Zhu J.G."/>
            <person name="Ruan X.D."/>
            <person name="Zhao L."/>
            <person name="Wei J.T."/>
            <person name="Ye R.Z."/>
            <person name="Que T.C."/>
            <person name="Du C.H."/>
            <person name="Zhou Y.H."/>
            <person name="Cheng J.X."/>
            <person name="Dai P.F."/>
            <person name="Guo W.B."/>
            <person name="Han X.H."/>
            <person name="Huang E.J."/>
            <person name="Li L.F."/>
            <person name="Wei W."/>
            <person name="Gao Y.C."/>
            <person name="Liu J.Z."/>
            <person name="Shao H.Z."/>
            <person name="Wang X."/>
            <person name="Wang C.C."/>
            <person name="Yang T.C."/>
            <person name="Huo Q.B."/>
            <person name="Li W."/>
            <person name="Chen H.Y."/>
            <person name="Chen S.E."/>
            <person name="Zhou L.G."/>
            <person name="Ni X.B."/>
            <person name="Tian J.H."/>
            <person name="Sheng Y."/>
            <person name="Liu T."/>
            <person name="Pan Y.S."/>
            <person name="Xia L.Y."/>
            <person name="Li J."/>
            <person name="Zhao F."/>
            <person name="Cao W.C."/>
        </authorList>
    </citation>
    <scope>NUCLEOTIDE SEQUENCE [LARGE SCALE GENOMIC DNA]</scope>
    <source>
        <strain evidence="1">Iper-2018</strain>
    </source>
</reference>
<keyword evidence="2" id="KW-1185">Reference proteome</keyword>